<gene>
    <name evidence="3" type="ORF">R7226_13280</name>
</gene>
<dbReference type="InterPro" id="IPR025508">
    <property type="entry name" value="DUF4395"/>
</dbReference>
<evidence type="ECO:0000313" key="3">
    <source>
        <dbReference type="EMBL" id="MDW5595314.1"/>
    </source>
</evidence>
<protein>
    <submittedName>
        <fullName evidence="3">DUF4395 domain-containing protein</fullName>
    </submittedName>
</protein>
<comment type="caution">
    <text evidence="3">The sequence shown here is derived from an EMBL/GenBank/DDBJ whole genome shotgun (WGS) entry which is preliminary data.</text>
</comment>
<dbReference type="RefSeq" id="WP_318597652.1">
    <property type="nucleotide sequence ID" value="NZ_JAWSTH010000031.1"/>
</dbReference>
<dbReference type="Proteomes" id="UP001284601">
    <property type="component" value="Unassembled WGS sequence"/>
</dbReference>
<accession>A0ABU4HPZ3</accession>
<keyword evidence="1" id="KW-0812">Transmembrane</keyword>
<dbReference type="Pfam" id="PF14340">
    <property type="entry name" value="DUF4395"/>
    <property type="match status" value="1"/>
</dbReference>
<sequence length="177" mass="18526">MPSTSVTLKSLVSFPNPVNEVTARVVAGGVVLLGLATIVLQQPWLTLVLAVGFLLRVLSGPRFSPLAVLANRVIVPRLPFRAKLVPGPPKRFAQTIGLVFSTAAALLFFAFGLDTAAYLVVGALVVAASLESFAGVCLGCQAFALLIRAGVIPEEVCERCSDIWAGRRPPAPAPPTP</sequence>
<evidence type="ECO:0000259" key="2">
    <source>
        <dbReference type="Pfam" id="PF14340"/>
    </source>
</evidence>
<feature type="transmembrane region" description="Helical" evidence="1">
    <location>
        <begin position="47"/>
        <end position="71"/>
    </location>
</feature>
<keyword evidence="4" id="KW-1185">Reference proteome</keyword>
<name>A0ABU4HPZ3_9ACTN</name>
<feature type="transmembrane region" description="Helical" evidence="1">
    <location>
        <begin position="21"/>
        <end position="41"/>
    </location>
</feature>
<feature type="domain" description="DUF4395" evidence="2">
    <location>
        <begin position="18"/>
        <end position="148"/>
    </location>
</feature>
<feature type="transmembrane region" description="Helical" evidence="1">
    <location>
        <begin position="92"/>
        <end position="111"/>
    </location>
</feature>
<organism evidence="3 4">
    <name type="scientific">Conexibacter stalactiti</name>
    <dbReference type="NCBI Taxonomy" id="1940611"/>
    <lineage>
        <taxon>Bacteria</taxon>
        <taxon>Bacillati</taxon>
        <taxon>Actinomycetota</taxon>
        <taxon>Thermoleophilia</taxon>
        <taxon>Solirubrobacterales</taxon>
        <taxon>Conexibacteraceae</taxon>
        <taxon>Conexibacter</taxon>
    </lineage>
</organism>
<reference evidence="4" key="1">
    <citation type="submission" date="2023-07" db="EMBL/GenBank/DDBJ databases">
        <title>Conexibacter stalactiti sp. nov., isolated from stalactites in a lava cave and emended description of the genus Conexibacter.</title>
        <authorList>
            <person name="Lee S.D."/>
        </authorList>
    </citation>
    <scope>NUCLEOTIDE SEQUENCE [LARGE SCALE GENOMIC DNA]</scope>
    <source>
        <strain evidence="4">KCTC 39840</strain>
    </source>
</reference>
<evidence type="ECO:0000313" key="4">
    <source>
        <dbReference type="Proteomes" id="UP001284601"/>
    </source>
</evidence>
<keyword evidence="1" id="KW-0472">Membrane</keyword>
<evidence type="ECO:0000256" key="1">
    <source>
        <dbReference type="SAM" id="Phobius"/>
    </source>
</evidence>
<proteinExistence type="predicted"/>
<dbReference type="EMBL" id="JAWSTH010000031">
    <property type="protein sequence ID" value="MDW5595314.1"/>
    <property type="molecule type" value="Genomic_DNA"/>
</dbReference>
<keyword evidence="1" id="KW-1133">Transmembrane helix</keyword>
<feature type="transmembrane region" description="Helical" evidence="1">
    <location>
        <begin position="117"/>
        <end position="138"/>
    </location>
</feature>